<dbReference type="Pfam" id="PF08479">
    <property type="entry name" value="POTRA_2"/>
    <property type="match status" value="1"/>
</dbReference>
<feature type="domain" description="Polypeptide-transport-associated ShlB-type" evidence="6">
    <location>
        <begin position="162"/>
        <end position="215"/>
    </location>
</feature>
<feature type="compositionally biased region" description="Low complexity" evidence="4">
    <location>
        <begin position="274"/>
        <end position="311"/>
    </location>
</feature>
<reference evidence="7 8" key="1">
    <citation type="journal article" date="2014" name="Genome Announc.">
        <title>Draft genome sequences of six enterohepatic helicobacter species isolated from humans and one from rhesus macaques.</title>
        <authorList>
            <person name="Shen Z."/>
            <person name="Sheh A."/>
            <person name="Young S.K."/>
            <person name="Abouelliel A."/>
            <person name="Ward D.V."/>
            <person name="Earl A.M."/>
            <person name="Fox J.G."/>
        </authorList>
    </citation>
    <scope>NUCLEOTIDE SEQUENCE [LARGE SCALE GENOMIC DNA]</scope>
    <source>
        <strain evidence="7 8">MIT 99-5501</strain>
    </source>
</reference>
<dbReference type="Gene3D" id="3.10.20.310">
    <property type="entry name" value="membrane protein fhac"/>
    <property type="match status" value="1"/>
</dbReference>
<keyword evidence="2" id="KW-0812">Transmembrane</keyword>
<gene>
    <name evidence="7" type="ORF">HMPREF2086_00228</name>
</gene>
<evidence type="ECO:0000256" key="4">
    <source>
        <dbReference type="SAM" id="MobiDB-lite"/>
    </source>
</evidence>
<feature type="region of interest" description="Disordered" evidence="4">
    <location>
        <begin position="83"/>
        <end position="129"/>
    </location>
</feature>
<comment type="caution">
    <text evidence="7">The sequence shown here is derived from an EMBL/GenBank/DDBJ whole genome shotgun (WGS) entry which is preliminary data.</text>
</comment>
<dbReference type="EMBL" id="AZJI01000001">
    <property type="protein sequence ID" value="ETD24894.1"/>
    <property type="molecule type" value="Genomic_DNA"/>
</dbReference>
<evidence type="ECO:0000313" key="8">
    <source>
        <dbReference type="Proteomes" id="UP000018731"/>
    </source>
</evidence>
<dbReference type="InterPro" id="IPR005565">
    <property type="entry name" value="Hemolysn_activator_HlyB_C"/>
</dbReference>
<organism evidence="7 8">
    <name type="scientific">Helicobacter macacae MIT 99-5501</name>
    <dbReference type="NCBI Taxonomy" id="1357400"/>
    <lineage>
        <taxon>Bacteria</taxon>
        <taxon>Pseudomonadati</taxon>
        <taxon>Campylobacterota</taxon>
        <taxon>Epsilonproteobacteria</taxon>
        <taxon>Campylobacterales</taxon>
        <taxon>Helicobacteraceae</taxon>
        <taxon>Helicobacter</taxon>
    </lineage>
</organism>
<evidence type="ECO:0000313" key="7">
    <source>
        <dbReference type="EMBL" id="ETD24894.1"/>
    </source>
</evidence>
<evidence type="ECO:0000256" key="1">
    <source>
        <dbReference type="ARBA" id="ARBA00022452"/>
    </source>
</evidence>
<dbReference type="PANTHER" id="PTHR34597">
    <property type="entry name" value="SLR1661 PROTEIN"/>
    <property type="match status" value="1"/>
</dbReference>
<evidence type="ECO:0000256" key="2">
    <source>
        <dbReference type="ARBA" id="ARBA00022692"/>
    </source>
</evidence>
<accession>V8CC01</accession>
<dbReference type="OrthoDB" id="290122at2"/>
<dbReference type="Proteomes" id="UP000018731">
    <property type="component" value="Unassembled WGS sequence"/>
</dbReference>
<proteinExistence type="predicted"/>
<name>V8CC01_9HELI</name>
<feature type="compositionally biased region" description="Polar residues" evidence="4">
    <location>
        <begin position="83"/>
        <end position="99"/>
    </location>
</feature>
<dbReference type="eggNOG" id="COG2831">
    <property type="taxonomic scope" value="Bacteria"/>
</dbReference>
<dbReference type="PANTHER" id="PTHR34597:SF3">
    <property type="entry name" value="OUTER MEMBRANE TRANSPORTER CDIB"/>
    <property type="match status" value="1"/>
</dbReference>
<dbReference type="HOGENOM" id="CLU_406977_0_0_7"/>
<dbReference type="InterPro" id="IPR051544">
    <property type="entry name" value="TPS_OM_transporter"/>
</dbReference>
<dbReference type="Pfam" id="PF03865">
    <property type="entry name" value="ShlB"/>
    <property type="match status" value="1"/>
</dbReference>
<protein>
    <recommendedName>
        <fullName evidence="9">Haemolysin activator HlyB C-terminal domain-containing protein</fullName>
    </recommendedName>
</protein>
<evidence type="ECO:0000256" key="3">
    <source>
        <dbReference type="ARBA" id="ARBA00023237"/>
    </source>
</evidence>
<evidence type="ECO:0000259" key="5">
    <source>
        <dbReference type="Pfam" id="PF03865"/>
    </source>
</evidence>
<keyword evidence="3" id="KW-0998">Cell outer membrane</keyword>
<keyword evidence="1" id="KW-1134">Transmembrane beta strand</keyword>
<dbReference type="GO" id="GO:0008320">
    <property type="term" value="F:protein transmembrane transporter activity"/>
    <property type="evidence" value="ECO:0007669"/>
    <property type="project" value="TreeGrafter"/>
</dbReference>
<keyword evidence="8" id="KW-1185">Reference proteome</keyword>
<dbReference type="Gene3D" id="2.40.160.50">
    <property type="entry name" value="membrane protein fhac: a member of the omp85/tpsb transporter family"/>
    <property type="match status" value="1"/>
</dbReference>
<dbReference type="STRING" id="1357400.HMPREF2086_00228"/>
<dbReference type="PATRIC" id="fig|1357400.3.peg.324"/>
<dbReference type="AlphaFoldDB" id="V8CC01"/>
<feature type="compositionally biased region" description="Basic and acidic residues" evidence="4">
    <location>
        <begin position="100"/>
        <end position="121"/>
    </location>
</feature>
<dbReference type="InterPro" id="IPR013686">
    <property type="entry name" value="Polypept-transport_assoc_ShlB"/>
</dbReference>
<dbReference type="RefSeq" id="WP_023926896.1">
    <property type="nucleotide sequence ID" value="NZ_KI669454.1"/>
</dbReference>
<sequence length="675" mass="76264">MQNHTINKDEYLHTMTKKSGVTHIDCKIPKLTTALLILPFALSSAFGDSISADNIEQLNQQRNQYNSYQESLKDAIVPSLSNQKTNEISQDSQENQARQQVERQQADGEGRTEEQIQRQADEQSQDTLQYSQKSNPTCFWVDYIALTSPFPKQKVQKEFGFLQPIFDTYSHRCLEPSDIATLLNALKHKAIKKGYITTNFGLKPQNLSTKRLLITLQTSTISDILIDNPKYARLLRKDYGIKIGDFLNITAIERGLYNYKRLRSVSSRIHLESHLQSSQQPNSQSSLESNTKSNLQTPQSTQDTQSSKDTTQALQIPQTKIHLHHQAKTLGKIYAPFYGAISIDNAGSRATNIYQTSLQFGLENLAGLAEKLSAYFVSTPLWDKQKSSIYTSLDFSMPIRRVLLSASGSYAWYAQSIDIAKNTFSYNGYLANMDIKAQVLVFMNANHRLSLSLGLGKRWAKNYLEKIELITQRRNLSNIYAGVHYLRSFRQTSFDISIGIKQGIKALGAMDNFPTTSNDSKPNFFYTIPTIDASAYIPFGSENHRFVYTGFVKTQVSRTQLYASEKLSLGGIYSVRGFDSLVLSGEVGVLYRNDFSYYAKSVYGVRFVPSIGLDMGYSLNLYEKPTLDKLLAGGGVGLKLYVSKYFNAEVWGYVPLYNPSKLDKRHFYFSVGSMF</sequence>
<evidence type="ECO:0008006" key="9">
    <source>
        <dbReference type="Google" id="ProtNLM"/>
    </source>
</evidence>
<evidence type="ECO:0000259" key="6">
    <source>
        <dbReference type="Pfam" id="PF08479"/>
    </source>
</evidence>
<dbReference type="GO" id="GO:0046819">
    <property type="term" value="P:protein secretion by the type V secretion system"/>
    <property type="evidence" value="ECO:0007669"/>
    <property type="project" value="TreeGrafter"/>
</dbReference>
<feature type="region of interest" description="Disordered" evidence="4">
    <location>
        <begin position="273"/>
        <end position="311"/>
    </location>
</feature>
<feature type="domain" description="Haemolysin activator HlyB C-terminal" evidence="5">
    <location>
        <begin position="335"/>
        <end position="640"/>
    </location>
</feature>
<keyword evidence="1" id="KW-0472">Membrane</keyword>
<dbReference type="GO" id="GO:0098046">
    <property type="term" value="C:type V protein secretion system complex"/>
    <property type="evidence" value="ECO:0007669"/>
    <property type="project" value="TreeGrafter"/>
</dbReference>